<feature type="domain" description="Glycosyl hydrolase family 92 N-terminal" evidence="7">
    <location>
        <begin position="27"/>
        <end position="254"/>
    </location>
</feature>
<dbReference type="KEGG" id="blq:L21SP5_01000"/>
<comment type="cofactor">
    <cofactor evidence="1">
        <name>Ca(2+)</name>
        <dbReference type="ChEBI" id="CHEBI:29108"/>
    </cofactor>
</comment>
<dbReference type="FunFam" id="3.30.2080.10:FF:000001">
    <property type="entry name" value="Alpha-1,2-mannosidase subfamily"/>
    <property type="match status" value="1"/>
</dbReference>
<sequence precursor="true">MKFLGLATALMLLFTSCSNNNSLIEKVNPFIGTGGHGHTYPGATYPFGFVQLSPDTRLTGWDGCSGYHYSDERIYGFSHTHLSGTGVSDYADVLLMPRTGPVVWQNGYPDTTGYFSHFSHEKEYAEPGYYRVSLDDYDVDVELTATAHCGFHKYQFHNAEEAHVILDLNHRDQVIDAWFEQISDTEIAGLRRSKAWARDQYVYFVMQFNKPVKALKVRNKGEILQAQKRYAGKQLKAALFFNNSDEVKVKVGLSAVDVEGARKNLETEIDAWDFDQVRKATQAAWKNELGKFVVKGGTHDQQVSFYTALYHNMIVPNIFTDVDGRYRGHDSAIHHAGAHPQYTVFSLWDTYRATHPLYTLMDTARTNDFIHSFLRIYQQGGRLPVWELAGNETDCMIGYHSVPVIVDAMKKGIGDFDQSLALEAMQHSAMQDHFGLDAYREMGVIPLDREHESVSKTLEYAFDDWCIAQSAQILNNETVTEQFLNRAQFYKNLYDPSTNFFRARENGGWLSPFDPREVNFHHTEANAWQYTFYVPQDVQGMIQLMGGDDAFTAKLDSLFTVENKTTGRHQVDITGLIGQYAHGNEPSHHTAYLYNYAGKPWKTQQMVRRIMDEFYKNAPDGLAGNEDCGQMSAWYVLSAMGMYPVNPADGIFVLGSPIFDEVTLNLENGRQFTVKAENNGAEQIYVQRMMLNDKPYHKSFIDYETIMKGGSLVFFMGEQPNKELGTDPTSRPASAIAGSDFLSKPIIEGGYRSFKEPRKIHISNATGRGKIYYTLNGGTPDRTSKRYTEPFTISNTTHIRAIAIDADGNRSYLSKASFYKMPENRSIEIKSTYNPQYSAGGDEGLIDLLRGPADFRTGFWQGYQDQDFEAVVDLSDPQKINYLALGCLQDIRSWIWMPVEVVFYVSQDGKNFRKVGTVENSVSEDRYGPVLDDFELTNLNEYARFVKVVAKNYGTIPDWHMGHGGEAFIFVDEIVIE</sequence>
<evidence type="ECO:0000256" key="1">
    <source>
        <dbReference type="ARBA" id="ARBA00001913"/>
    </source>
</evidence>
<dbReference type="GO" id="GO:0005975">
    <property type="term" value="P:carbohydrate metabolic process"/>
    <property type="evidence" value="ECO:0007669"/>
    <property type="project" value="InterPro"/>
</dbReference>
<dbReference type="AlphaFoldDB" id="A0A0S2HX90"/>
<organism evidence="8 9">
    <name type="scientific">Salinivirga cyanobacteriivorans</name>
    <dbReference type="NCBI Taxonomy" id="1307839"/>
    <lineage>
        <taxon>Bacteria</taxon>
        <taxon>Pseudomonadati</taxon>
        <taxon>Bacteroidota</taxon>
        <taxon>Bacteroidia</taxon>
        <taxon>Bacteroidales</taxon>
        <taxon>Salinivirgaceae</taxon>
        <taxon>Salinivirga</taxon>
    </lineage>
</organism>
<dbReference type="InterPro" id="IPR050883">
    <property type="entry name" value="PNGase"/>
</dbReference>
<dbReference type="Gene3D" id="2.70.98.10">
    <property type="match status" value="1"/>
</dbReference>
<dbReference type="Gene3D" id="3.30.2080.10">
    <property type="entry name" value="GH92 mannosidase domain"/>
    <property type="match status" value="1"/>
</dbReference>
<dbReference type="STRING" id="1307839.L21SP5_01000"/>
<dbReference type="Proteomes" id="UP000064893">
    <property type="component" value="Chromosome"/>
</dbReference>
<dbReference type="PATRIC" id="fig|1307839.3.peg.1084"/>
<dbReference type="SUPFAM" id="SSF48208">
    <property type="entry name" value="Six-hairpin glycosidases"/>
    <property type="match status" value="1"/>
</dbReference>
<evidence type="ECO:0000256" key="2">
    <source>
        <dbReference type="ARBA" id="ARBA00011245"/>
    </source>
</evidence>
<gene>
    <name evidence="8" type="ORF">L21SP5_01000</name>
</gene>
<keyword evidence="3" id="KW-0106">Calcium</keyword>
<dbReference type="OrthoDB" id="9762711at2"/>
<dbReference type="Gene3D" id="1.20.1050.60">
    <property type="entry name" value="alpha-1,2-mannosidase"/>
    <property type="match status" value="1"/>
</dbReference>
<dbReference type="Pfam" id="PF07971">
    <property type="entry name" value="Glyco_hydro_92"/>
    <property type="match status" value="1"/>
</dbReference>
<dbReference type="GO" id="GO:0000224">
    <property type="term" value="F:peptide-N4-(N-acetyl-beta-glucosaminyl)asparagine amidase activity"/>
    <property type="evidence" value="ECO:0007669"/>
    <property type="project" value="TreeGrafter"/>
</dbReference>
<proteinExistence type="predicted"/>
<dbReference type="GO" id="GO:0030246">
    <property type="term" value="F:carbohydrate binding"/>
    <property type="evidence" value="ECO:0007669"/>
    <property type="project" value="InterPro"/>
</dbReference>
<dbReference type="EMBL" id="CP013118">
    <property type="protein sequence ID" value="ALO14667.1"/>
    <property type="molecule type" value="Genomic_DNA"/>
</dbReference>
<evidence type="ECO:0000259" key="7">
    <source>
        <dbReference type="Pfam" id="PF17678"/>
    </source>
</evidence>
<evidence type="ECO:0000259" key="5">
    <source>
        <dbReference type="Pfam" id="PF07971"/>
    </source>
</evidence>
<keyword evidence="4" id="KW-0732">Signal</keyword>
<dbReference type="InterPro" id="IPR059177">
    <property type="entry name" value="GH29D-like_dom"/>
</dbReference>
<dbReference type="Gene3D" id="2.60.120.260">
    <property type="entry name" value="Galactose-binding domain-like"/>
    <property type="match status" value="1"/>
</dbReference>
<dbReference type="PANTHER" id="PTHR12143">
    <property type="entry name" value="PEPTIDE N-GLYCANASE PNGASE -RELATED"/>
    <property type="match status" value="1"/>
</dbReference>
<dbReference type="NCBIfam" id="TIGR01180">
    <property type="entry name" value="aman2_put"/>
    <property type="match status" value="1"/>
</dbReference>
<dbReference type="Gene3D" id="1.20.1610.10">
    <property type="entry name" value="alpha-1,2-mannosidases domains"/>
    <property type="match status" value="1"/>
</dbReference>
<comment type="subunit">
    <text evidence="2">Monomer.</text>
</comment>
<dbReference type="FunFam" id="1.20.1050.60:FF:000001">
    <property type="entry name" value="Putative alpha-1,2-mannosidase"/>
    <property type="match status" value="1"/>
</dbReference>
<dbReference type="InterPro" id="IPR014718">
    <property type="entry name" value="GH-type_carb-bd"/>
</dbReference>
<dbReference type="Pfam" id="PF13290">
    <property type="entry name" value="CHB_HEX_C_1"/>
    <property type="match status" value="1"/>
</dbReference>
<feature type="chain" id="PRO_5006599390" evidence="4">
    <location>
        <begin position="22"/>
        <end position="977"/>
    </location>
</feature>
<evidence type="ECO:0000256" key="4">
    <source>
        <dbReference type="SAM" id="SignalP"/>
    </source>
</evidence>
<dbReference type="InterPro" id="IPR012939">
    <property type="entry name" value="Glyco_hydro_92"/>
</dbReference>
<dbReference type="SUPFAM" id="SSF49785">
    <property type="entry name" value="Galactose-binding domain-like"/>
    <property type="match status" value="1"/>
</dbReference>
<dbReference type="InterPro" id="IPR041371">
    <property type="entry name" value="GH92_N"/>
</dbReference>
<dbReference type="GO" id="GO:0005829">
    <property type="term" value="C:cytosol"/>
    <property type="evidence" value="ECO:0007669"/>
    <property type="project" value="TreeGrafter"/>
</dbReference>
<dbReference type="Pfam" id="PF17678">
    <property type="entry name" value="Glyco_hydro_92N"/>
    <property type="match status" value="1"/>
</dbReference>
<name>A0A0S2HX90_9BACT</name>
<dbReference type="PROSITE" id="PS51257">
    <property type="entry name" value="PROKAR_LIPOPROTEIN"/>
    <property type="match status" value="1"/>
</dbReference>
<feature type="signal peptide" evidence="4">
    <location>
        <begin position="1"/>
        <end position="21"/>
    </location>
</feature>
<evidence type="ECO:0000313" key="8">
    <source>
        <dbReference type="EMBL" id="ALO14667.1"/>
    </source>
</evidence>
<dbReference type="GO" id="GO:0006516">
    <property type="term" value="P:glycoprotein catabolic process"/>
    <property type="evidence" value="ECO:0007669"/>
    <property type="project" value="TreeGrafter"/>
</dbReference>
<keyword evidence="9" id="KW-1185">Reference proteome</keyword>
<dbReference type="InterPro" id="IPR008928">
    <property type="entry name" value="6-hairpin_glycosidase_sf"/>
</dbReference>
<evidence type="ECO:0000313" key="9">
    <source>
        <dbReference type="Proteomes" id="UP000064893"/>
    </source>
</evidence>
<evidence type="ECO:0000259" key="6">
    <source>
        <dbReference type="Pfam" id="PF13290"/>
    </source>
</evidence>
<dbReference type="RefSeq" id="WP_081421442.1">
    <property type="nucleotide sequence ID" value="NZ_CP013118.1"/>
</dbReference>
<feature type="domain" description="Glycosyl hydrolase family 92" evidence="5">
    <location>
        <begin position="260"/>
        <end position="717"/>
    </location>
</feature>
<dbReference type="InterPro" id="IPR005887">
    <property type="entry name" value="GH92_a_mannosidase_put"/>
</dbReference>
<reference evidence="8 9" key="1">
    <citation type="submission" date="2015-11" db="EMBL/GenBank/DDBJ databases">
        <title>Description and complete genome sequence of a novel strain predominating in hypersaline microbial mats and representing a new family of the Bacteriodetes phylum.</title>
        <authorList>
            <person name="Spring S."/>
            <person name="Bunk B."/>
            <person name="Sproer C."/>
            <person name="Klenk H.-P."/>
        </authorList>
    </citation>
    <scope>NUCLEOTIDE SEQUENCE [LARGE SCALE GENOMIC DNA]</scope>
    <source>
        <strain evidence="8 9">L21-Spi-D4</strain>
    </source>
</reference>
<feature type="domain" description="GH29D-like beta-sandwich" evidence="6">
    <location>
        <begin position="754"/>
        <end position="812"/>
    </location>
</feature>
<dbReference type="PANTHER" id="PTHR12143:SF39">
    <property type="entry name" value="SECRETED PROTEIN"/>
    <property type="match status" value="1"/>
</dbReference>
<accession>A0A0S2HX90</accession>
<evidence type="ECO:0000256" key="3">
    <source>
        <dbReference type="ARBA" id="ARBA00022837"/>
    </source>
</evidence>
<protein>
    <submittedName>
        <fullName evidence="8">Putative alpha-1,2-mannosidase</fullName>
    </submittedName>
</protein>
<dbReference type="InterPro" id="IPR008979">
    <property type="entry name" value="Galactose-bd-like_sf"/>
</dbReference>